<dbReference type="EMBL" id="CP036532">
    <property type="protein sequence ID" value="QBK31462.1"/>
    <property type="molecule type" value="Genomic_DNA"/>
</dbReference>
<feature type="compositionally biased region" description="Basic residues" evidence="1">
    <location>
        <begin position="160"/>
        <end position="169"/>
    </location>
</feature>
<dbReference type="AlphaFoldDB" id="A0A4P6V252"/>
<dbReference type="Proteomes" id="UP000293719">
    <property type="component" value="Chromosome"/>
</dbReference>
<name>A0A4P6V252_9HYPH</name>
<dbReference type="GeneID" id="90768242"/>
<dbReference type="Gene3D" id="3.10.129.10">
    <property type="entry name" value="Hotdog Thioesterase"/>
    <property type="match status" value="1"/>
</dbReference>
<dbReference type="KEGG" id="rpod:E0E05_13110"/>
<dbReference type="RefSeq" id="WP_131617125.1">
    <property type="nucleotide sequence ID" value="NZ_CP036532.1"/>
</dbReference>
<proteinExistence type="predicted"/>
<organism evidence="2 3">
    <name type="scientific">Roseitalea porphyridii</name>
    <dbReference type="NCBI Taxonomy" id="1852022"/>
    <lineage>
        <taxon>Bacteria</taxon>
        <taxon>Pseudomonadati</taxon>
        <taxon>Pseudomonadota</taxon>
        <taxon>Alphaproteobacteria</taxon>
        <taxon>Hyphomicrobiales</taxon>
        <taxon>Ahrensiaceae</taxon>
        <taxon>Roseitalea</taxon>
    </lineage>
</organism>
<keyword evidence="3" id="KW-1185">Reference proteome</keyword>
<dbReference type="CDD" id="cd00586">
    <property type="entry name" value="4HBT"/>
    <property type="match status" value="1"/>
</dbReference>
<evidence type="ECO:0000313" key="3">
    <source>
        <dbReference type="Proteomes" id="UP000293719"/>
    </source>
</evidence>
<accession>A0A4P6V252</accession>
<reference evidence="2 3" key="1">
    <citation type="journal article" date="2017" name="Int. J. Syst. Evol. Microbiol.">
        <title>Roseitalea porphyridii gen. nov., sp. nov., isolated from a red alga, and reclassification of Hoeflea suaedae Chung et al. 2013 as Pseudohoeflea suaedae gen. nov., comb. nov.</title>
        <authorList>
            <person name="Hyeon J.W."/>
            <person name="Jeong S.E."/>
            <person name="Baek K."/>
            <person name="Jeon C.O."/>
        </authorList>
    </citation>
    <scope>NUCLEOTIDE SEQUENCE [LARGE SCALE GENOMIC DNA]</scope>
    <source>
        <strain evidence="2 3">MA7-20</strain>
    </source>
</reference>
<evidence type="ECO:0000313" key="2">
    <source>
        <dbReference type="EMBL" id="QBK31462.1"/>
    </source>
</evidence>
<dbReference type="InterPro" id="IPR029069">
    <property type="entry name" value="HotDog_dom_sf"/>
</dbReference>
<gene>
    <name evidence="2" type="ORF">E0E05_13110</name>
</gene>
<dbReference type="SUPFAM" id="SSF54637">
    <property type="entry name" value="Thioesterase/thiol ester dehydrase-isomerase"/>
    <property type="match status" value="1"/>
</dbReference>
<feature type="region of interest" description="Disordered" evidence="1">
    <location>
        <begin position="146"/>
        <end position="169"/>
    </location>
</feature>
<protein>
    <submittedName>
        <fullName evidence="2">Thioesterase</fullName>
    </submittedName>
</protein>
<sequence length="169" mass="19110">MDQQSIRNAPFVTPPQGIEPGWIDFNGHLNMAYYLLVFDRGYETVARALGMGATYAAERRMTTYTGDARVSYLREVHKDARVVTTFQILDHDEKRLHAFQQMRHETEGWLAATCETLTLHIDMAGPKVCPFPDDIRARIEAMAAAQADLPRPEGAGRPIGIRRKPQARQ</sequence>
<evidence type="ECO:0000256" key="1">
    <source>
        <dbReference type="SAM" id="MobiDB-lite"/>
    </source>
</evidence>
<dbReference type="Pfam" id="PF13279">
    <property type="entry name" value="4HBT_2"/>
    <property type="match status" value="1"/>
</dbReference>
<dbReference type="OrthoDB" id="9803287at2"/>